<dbReference type="SUPFAM" id="SSF88697">
    <property type="entry name" value="PUA domain-like"/>
    <property type="match status" value="1"/>
</dbReference>
<dbReference type="InterPro" id="IPR002478">
    <property type="entry name" value="PUA"/>
</dbReference>
<dbReference type="InterPro" id="IPR029063">
    <property type="entry name" value="SAM-dependent_MTases_sf"/>
</dbReference>
<dbReference type="PANTHER" id="PTHR42873">
    <property type="entry name" value="RIBOSOMAL RNA LARGE SUBUNIT METHYLTRANSFERASE"/>
    <property type="match status" value="1"/>
</dbReference>
<keyword evidence="11" id="KW-1185">Reference proteome</keyword>
<dbReference type="SUPFAM" id="SSF53335">
    <property type="entry name" value="S-adenosyl-L-methionine-dependent methyltransferases"/>
    <property type="match status" value="1"/>
</dbReference>
<gene>
    <name evidence="10" type="ORF">SAMN05444368_1023</name>
</gene>
<dbReference type="GO" id="GO:0032259">
    <property type="term" value="P:methylation"/>
    <property type="evidence" value="ECO:0007669"/>
    <property type="project" value="UniProtKB-KW"/>
</dbReference>
<keyword evidence="4 10" id="KW-0489">Methyltransferase</keyword>
<name>A0ABY1JD36_9BACT</name>
<dbReference type="Pfam" id="PF10672">
    <property type="entry name" value="Methyltrans_SAM"/>
    <property type="match status" value="1"/>
</dbReference>
<feature type="domain" description="PUA" evidence="9">
    <location>
        <begin position="4"/>
        <end position="88"/>
    </location>
</feature>
<evidence type="ECO:0000256" key="2">
    <source>
        <dbReference type="ARBA" id="ARBA00022490"/>
    </source>
</evidence>
<evidence type="ECO:0000256" key="7">
    <source>
        <dbReference type="ARBA" id="ARBA00022884"/>
    </source>
</evidence>
<accession>A0ABY1JD36</accession>
<dbReference type="InterPro" id="IPR036974">
    <property type="entry name" value="PUA_sf"/>
</dbReference>
<organism evidence="10 11">
    <name type="scientific">Acetomicrobium flavidum</name>
    <dbReference type="NCBI Taxonomy" id="49896"/>
    <lineage>
        <taxon>Bacteria</taxon>
        <taxon>Thermotogati</taxon>
        <taxon>Synergistota</taxon>
        <taxon>Synergistia</taxon>
        <taxon>Synergistales</taxon>
        <taxon>Acetomicrobiaceae</taxon>
        <taxon>Acetomicrobium</taxon>
    </lineage>
</organism>
<comment type="caution">
    <text evidence="10">The sequence shown here is derived from an EMBL/GenBank/DDBJ whole genome shotgun (WGS) entry which is preliminary data.</text>
</comment>
<keyword evidence="5" id="KW-0808">Transferase</keyword>
<dbReference type="InterPro" id="IPR019614">
    <property type="entry name" value="SAM-dep_methyl-trfase"/>
</dbReference>
<dbReference type="Gene3D" id="2.30.130.10">
    <property type="entry name" value="PUA domain"/>
    <property type="match status" value="1"/>
</dbReference>
<evidence type="ECO:0000256" key="1">
    <source>
        <dbReference type="ARBA" id="ARBA00004496"/>
    </source>
</evidence>
<evidence type="ECO:0000256" key="5">
    <source>
        <dbReference type="ARBA" id="ARBA00022679"/>
    </source>
</evidence>
<evidence type="ECO:0000313" key="11">
    <source>
        <dbReference type="Proteomes" id="UP000185093"/>
    </source>
</evidence>
<dbReference type="CDD" id="cd11572">
    <property type="entry name" value="RlmI_M_like"/>
    <property type="match status" value="1"/>
</dbReference>
<comment type="similarity">
    <text evidence="8">Belongs to the methyltransferase superfamily. RlmI family.</text>
</comment>
<dbReference type="InterPro" id="IPR015947">
    <property type="entry name" value="PUA-like_sf"/>
</dbReference>
<dbReference type="InterPro" id="IPR041532">
    <property type="entry name" value="RlmI-like_PUA"/>
</dbReference>
<dbReference type="Gene3D" id="3.40.50.150">
    <property type="entry name" value="Vaccinia Virus protein VP39"/>
    <property type="match status" value="1"/>
</dbReference>
<keyword evidence="3" id="KW-0698">rRNA processing</keyword>
<dbReference type="PANTHER" id="PTHR42873:SF1">
    <property type="entry name" value="S-ADENOSYLMETHIONINE-DEPENDENT METHYLTRANSFERASE DOMAIN-CONTAINING PROTEIN"/>
    <property type="match status" value="1"/>
</dbReference>
<protein>
    <submittedName>
        <fullName evidence="10">SAM-dependent methyltransferase</fullName>
    </submittedName>
</protein>
<dbReference type="RefSeq" id="WP_074199486.1">
    <property type="nucleotide sequence ID" value="NZ_FSQZ01000001.1"/>
</dbReference>
<comment type="subcellular location">
    <subcellularLocation>
        <location evidence="1">Cytoplasm</location>
    </subcellularLocation>
</comment>
<keyword evidence="7" id="KW-0694">RNA-binding</keyword>
<evidence type="ECO:0000313" key="10">
    <source>
        <dbReference type="EMBL" id="SIN67176.1"/>
    </source>
</evidence>
<dbReference type="EMBL" id="FSQZ01000001">
    <property type="protein sequence ID" value="SIN67176.1"/>
    <property type="molecule type" value="Genomic_DNA"/>
</dbReference>
<evidence type="ECO:0000256" key="4">
    <source>
        <dbReference type="ARBA" id="ARBA00022603"/>
    </source>
</evidence>
<evidence type="ECO:0000256" key="6">
    <source>
        <dbReference type="ARBA" id="ARBA00022691"/>
    </source>
</evidence>
<keyword evidence="2" id="KW-0963">Cytoplasm</keyword>
<reference evidence="10 11" key="1">
    <citation type="submission" date="2016-11" db="EMBL/GenBank/DDBJ databases">
        <authorList>
            <person name="Varghese N."/>
            <person name="Submissions S."/>
        </authorList>
    </citation>
    <scope>NUCLEOTIDE SEQUENCE [LARGE SCALE GENOMIC DNA]</scope>
    <source>
        <strain evidence="10 11">DSM 20664</strain>
    </source>
</reference>
<dbReference type="GO" id="GO:0008168">
    <property type="term" value="F:methyltransferase activity"/>
    <property type="evidence" value="ECO:0007669"/>
    <property type="project" value="UniProtKB-KW"/>
</dbReference>
<dbReference type="Gene3D" id="3.30.750.80">
    <property type="entry name" value="RNA methyltransferase domain (HRMD) like"/>
    <property type="match status" value="1"/>
</dbReference>
<keyword evidence="6" id="KW-0949">S-adenosyl-L-methionine</keyword>
<dbReference type="PROSITE" id="PS50890">
    <property type="entry name" value="PUA"/>
    <property type="match status" value="1"/>
</dbReference>
<sequence>MPLNTLYVKKGFEKTIYNGHPWIYKNAIDRVRGDCSPGDCVEIKDWRGKFLGIGYINPASYITVRILTRKKENIDGRFWRGKLKQALDFRKKLGIDALNAYRLMFSEADFLPGLIIDKFNDYLVMQVLTLGMERVKETIVKILVDLLPVKGIYQKNDIAVRSIEGLSMVDELLFGEVPEEVVIDENGVRFYVNIAGGQKTGHYLDQRCNRALLNPISRGAHVLDAFCYTGGFGLNAAKFGAKSVLGIDASEEAINAARRNAGLNEVGEICKYEVANVFDRLRELEEKGMQFDVVVLDPPAFAKNKRAVEGAIKGYKEINLRAMKILRNGGFLLTCSCSHHISWDLFEGTLLEAAKDAHKSLRVVAKTSQPSDHPVLMGFDESLYLKCLLLEVS</sequence>
<dbReference type="Proteomes" id="UP000185093">
    <property type="component" value="Unassembled WGS sequence"/>
</dbReference>
<evidence type="ECO:0000259" key="9">
    <source>
        <dbReference type="SMART" id="SM00359"/>
    </source>
</evidence>
<evidence type="ECO:0000256" key="3">
    <source>
        <dbReference type="ARBA" id="ARBA00022552"/>
    </source>
</evidence>
<proteinExistence type="inferred from homology"/>
<dbReference type="SMART" id="SM00359">
    <property type="entry name" value="PUA"/>
    <property type="match status" value="1"/>
</dbReference>
<dbReference type="CDD" id="cd02440">
    <property type="entry name" value="AdoMet_MTases"/>
    <property type="match status" value="1"/>
</dbReference>
<evidence type="ECO:0000256" key="8">
    <source>
        <dbReference type="ARBA" id="ARBA00038091"/>
    </source>
</evidence>
<dbReference type="Pfam" id="PF17785">
    <property type="entry name" value="PUA_3"/>
    <property type="match status" value="1"/>
</dbReference>
<dbReference type="CDD" id="cd21153">
    <property type="entry name" value="PUA_RlmI"/>
    <property type="match status" value="1"/>
</dbReference>